<gene>
    <name evidence="2" type="ORF">DFR42_10595</name>
</gene>
<keyword evidence="1" id="KW-0472">Membrane</keyword>
<feature type="transmembrane region" description="Helical" evidence="1">
    <location>
        <begin position="87"/>
        <end position="104"/>
    </location>
</feature>
<dbReference type="Proteomes" id="UP000247792">
    <property type="component" value="Unassembled WGS sequence"/>
</dbReference>
<evidence type="ECO:0000256" key="1">
    <source>
        <dbReference type="SAM" id="Phobius"/>
    </source>
</evidence>
<keyword evidence="3" id="KW-1185">Reference proteome</keyword>
<protein>
    <submittedName>
        <fullName evidence="2">Uncharacterized protein</fullName>
    </submittedName>
</protein>
<organism evidence="2 3">
    <name type="scientific">Undibacterium pigrum</name>
    <dbReference type="NCBI Taxonomy" id="401470"/>
    <lineage>
        <taxon>Bacteria</taxon>
        <taxon>Pseudomonadati</taxon>
        <taxon>Pseudomonadota</taxon>
        <taxon>Betaproteobacteria</taxon>
        <taxon>Burkholderiales</taxon>
        <taxon>Oxalobacteraceae</taxon>
        <taxon>Undibacterium</taxon>
    </lineage>
</organism>
<keyword evidence="1" id="KW-0812">Transmembrane</keyword>
<comment type="caution">
    <text evidence="2">The sequence shown here is derived from an EMBL/GenBank/DDBJ whole genome shotgun (WGS) entry which is preliminary data.</text>
</comment>
<evidence type="ECO:0000313" key="2">
    <source>
        <dbReference type="EMBL" id="PXX42437.1"/>
    </source>
</evidence>
<feature type="transmembrane region" description="Helical" evidence="1">
    <location>
        <begin position="29"/>
        <end position="45"/>
    </location>
</feature>
<reference evidence="2 3" key="1">
    <citation type="submission" date="2018-05" db="EMBL/GenBank/DDBJ databases">
        <title>Genomic Encyclopedia of Type Strains, Phase IV (KMG-IV): sequencing the most valuable type-strain genomes for metagenomic binning, comparative biology and taxonomic classification.</title>
        <authorList>
            <person name="Goeker M."/>
        </authorList>
    </citation>
    <scope>NUCLEOTIDE SEQUENCE [LARGE SCALE GENOMIC DNA]</scope>
    <source>
        <strain evidence="2 3">DSM 19792</strain>
    </source>
</reference>
<sequence>MMFYGLIFCNISVLIYYVTQAILTKAPLLAFWLPALAFVVFYAYVGFKEHEKLNARTLPAEPESIGYGLLFLFAIIFLLAVKNWKDSPINIADAFMLAVLLSYIKDYTIKLLAMRKFSDFQT</sequence>
<dbReference type="EMBL" id="QJKB01000005">
    <property type="protein sequence ID" value="PXX42437.1"/>
    <property type="molecule type" value="Genomic_DNA"/>
</dbReference>
<keyword evidence="1" id="KW-1133">Transmembrane helix</keyword>
<evidence type="ECO:0000313" key="3">
    <source>
        <dbReference type="Proteomes" id="UP000247792"/>
    </source>
</evidence>
<feature type="transmembrane region" description="Helical" evidence="1">
    <location>
        <begin position="5"/>
        <end position="23"/>
    </location>
</feature>
<accession>A0A318JFH7</accession>
<dbReference type="AlphaFoldDB" id="A0A318JFH7"/>
<proteinExistence type="predicted"/>
<feature type="transmembrane region" description="Helical" evidence="1">
    <location>
        <begin position="65"/>
        <end position="81"/>
    </location>
</feature>
<name>A0A318JFH7_9BURK</name>